<dbReference type="PANTHER" id="PTHR30204">
    <property type="entry name" value="REDOX-CYCLING DRUG-SENSING TRANSCRIPTIONAL ACTIVATOR SOXR"/>
    <property type="match status" value="1"/>
</dbReference>
<evidence type="ECO:0000256" key="1">
    <source>
        <dbReference type="ARBA" id="ARBA00023125"/>
    </source>
</evidence>
<keyword evidence="2" id="KW-0175">Coiled coil</keyword>
<feature type="coiled-coil region" evidence="2">
    <location>
        <begin position="91"/>
        <end position="121"/>
    </location>
</feature>
<dbReference type="Gene3D" id="1.10.1660.10">
    <property type="match status" value="1"/>
</dbReference>
<dbReference type="Proteomes" id="UP001597463">
    <property type="component" value="Unassembled WGS sequence"/>
</dbReference>
<reference evidence="5" key="1">
    <citation type="journal article" date="2019" name="Int. J. Syst. Evol. Microbiol.">
        <title>The Global Catalogue of Microorganisms (GCM) 10K type strain sequencing project: providing services to taxonomists for standard genome sequencing and annotation.</title>
        <authorList>
            <consortium name="The Broad Institute Genomics Platform"/>
            <consortium name="The Broad Institute Genome Sequencing Center for Infectious Disease"/>
            <person name="Wu L."/>
            <person name="Ma J."/>
        </authorList>
    </citation>
    <scope>NUCLEOTIDE SEQUENCE [LARGE SCALE GENOMIC DNA]</scope>
    <source>
        <strain evidence="5">TISTR 1906</strain>
    </source>
</reference>
<protein>
    <submittedName>
        <fullName evidence="4">MerR family transcriptional regulator</fullName>
    </submittedName>
</protein>
<keyword evidence="1" id="KW-0238">DNA-binding</keyword>
<evidence type="ECO:0000256" key="2">
    <source>
        <dbReference type="SAM" id="Coils"/>
    </source>
</evidence>
<dbReference type="EMBL" id="JBHUMV010000009">
    <property type="protein sequence ID" value="MFD2755998.1"/>
    <property type="molecule type" value="Genomic_DNA"/>
</dbReference>
<proteinExistence type="predicted"/>
<dbReference type="InterPro" id="IPR000551">
    <property type="entry name" value="MerR-type_HTH_dom"/>
</dbReference>
<sequence>MSGKDLAAPRWRIGEAARRSGVAAPNIRYYEREQLLSPGVREDNQYRLYSDADLHRLRFIRLCRAMDMSLDEVRRLLALDGACKADCVAARETLDAHLEHVRERLKELRALEHELEHLRSQCDGTDSYCHIIETLHAQADEPLPEALHGNAAAGKRHV</sequence>
<dbReference type="PROSITE" id="PS00552">
    <property type="entry name" value="HTH_MERR_1"/>
    <property type="match status" value="1"/>
</dbReference>
<dbReference type="SMART" id="SM00422">
    <property type="entry name" value="HTH_MERR"/>
    <property type="match status" value="1"/>
</dbReference>
<dbReference type="PROSITE" id="PS50937">
    <property type="entry name" value="HTH_MERR_2"/>
    <property type="match status" value="1"/>
</dbReference>
<gene>
    <name evidence="4" type="ORF">ACFSW6_18165</name>
</gene>
<accession>A0ABW5USU6</accession>
<dbReference type="PANTHER" id="PTHR30204:SF92">
    <property type="entry name" value="HTH-TYPE TRANSCRIPTIONAL REGULATOR ZNTR"/>
    <property type="match status" value="1"/>
</dbReference>
<dbReference type="InterPro" id="IPR009061">
    <property type="entry name" value="DNA-bd_dom_put_sf"/>
</dbReference>
<keyword evidence="5" id="KW-1185">Reference proteome</keyword>
<dbReference type="SUPFAM" id="SSF46955">
    <property type="entry name" value="Putative DNA-binding domain"/>
    <property type="match status" value="1"/>
</dbReference>
<name>A0ABW5USU6_9BURK</name>
<dbReference type="RefSeq" id="WP_066479303.1">
    <property type="nucleotide sequence ID" value="NZ_BCNT01000009.1"/>
</dbReference>
<dbReference type="Pfam" id="PF13411">
    <property type="entry name" value="MerR_1"/>
    <property type="match status" value="1"/>
</dbReference>
<comment type="caution">
    <text evidence="4">The sequence shown here is derived from an EMBL/GenBank/DDBJ whole genome shotgun (WGS) entry which is preliminary data.</text>
</comment>
<organism evidence="4 5">
    <name type="scientific">Comamonas terrae</name>
    <dbReference type="NCBI Taxonomy" id="673548"/>
    <lineage>
        <taxon>Bacteria</taxon>
        <taxon>Pseudomonadati</taxon>
        <taxon>Pseudomonadota</taxon>
        <taxon>Betaproteobacteria</taxon>
        <taxon>Burkholderiales</taxon>
        <taxon>Comamonadaceae</taxon>
        <taxon>Comamonas</taxon>
    </lineage>
</organism>
<dbReference type="InterPro" id="IPR047057">
    <property type="entry name" value="MerR_fam"/>
</dbReference>
<evidence type="ECO:0000313" key="4">
    <source>
        <dbReference type="EMBL" id="MFD2755998.1"/>
    </source>
</evidence>
<dbReference type="PRINTS" id="PR00040">
    <property type="entry name" value="HTHMERR"/>
</dbReference>
<feature type="domain" description="HTH merR-type" evidence="3">
    <location>
        <begin position="10"/>
        <end position="79"/>
    </location>
</feature>
<evidence type="ECO:0000259" key="3">
    <source>
        <dbReference type="PROSITE" id="PS50937"/>
    </source>
</evidence>
<evidence type="ECO:0000313" key="5">
    <source>
        <dbReference type="Proteomes" id="UP001597463"/>
    </source>
</evidence>